<proteinExistence type="predicted"/>
<evidence type="ECO:0000256" key="9">
    <source>
        <dbReference type="PROSITE-ProRule" id="PRU00108"/>
    </source>
</evidence>
<comment type="subcellular location">
    <subcellularLocation>
        <location evidence="1 9 10">Nucleus</location>
    </subcellularLocation>
</comment>
<reference evidence="13 14" key="2">
    <citation type="submission" date="2018-11" db="EMBL/GenBank/DDBJ databases">
        <authorList>
            <consortium name="Pathogen Informatics"/>
        </authorList>
    </citation>
    <scope>NUCLEOTIDE SEQUENCE [LARGE SCALE GENOMIC DNA]</scope>
</reference>
<keyword evidence="3" id="KW-0677">Repeat</keyword>
<evidence type="ECO:0000256" key="5">
    <source>
        <dbReference type="ARBA" id="ARBA00022833"/>
    </source>
</evidence>
<dbReference type="SMART" id="SM00355">
    <property type="entry name" value="ZnF_C2H2"/>
    <property type="match status" value="5"/>
</dbReference>
<keyword evidence="2" id="KW-0479">Metal-binding</keyword>
<dbReference type="PANTHER" id="PTHR45891:SF3">
    <property type="entry name" value="ZINC FINGER PROTEIN 2"/>
    <property type="match status" value="1"/>
</dbReference>
<dbReference type="SMART" id="SM00389">
    <property type="entry name" value="HOX"/>
    <property type="match status" value="3"/>
</dbReference>
<dbReference type="CDD" id="cd00086">
    <property type="entry name" value="homeodomain"/>
    <property type="match status" value="3"/>
</dbReference>
<dbReference type="AlphaFoldDB" id="A0A158R762"/>
<dbReference type="PANTHER" id="PTHR45891">
    <property type="entry name" value="ZINC FINGER HOMEOBOX PROTEIN"/>
    <property type="match status" value="1"/>
</dbReference>
<evidence type="ECO:0000256" key="4">
    <source>
        <dbReference type="ARBA" id="ARBA00022771"/>
    </source>
</evidence>
<dbReference type="GO" id="GO:0000981">
    <property type="term" value="F:DNA-binding transcription factor activity, RNA polymerase II-specific"/>
    <property type="evidence" value="ECO:0007669"/>
    <property type="project" value="InterPro"/>
</dbReference>
<dbReference type="InterPro" id="IPR009057">
    <property type="entry name" value="Homeodomain-like_sf"/>
</dbReference>
<dbReference type="InterPro" id="IPR017970">
    <property type="entry name" value="Homeobox_CS"/>
</dbReference>
<feature type="compositionally biased region" description="Polar residues" evidence="11">
    <location>
        <begin position="783"/>
        <end position="802"/>
    </location>
</feature>
<evidence type="ECO:0000313" key="14">
    <source>
        <dbReference type="Proteomes" id="UP000282613"/>
    </source>
</evidence>
<keyword evidence="5" id="KW-0862">Zinc</keyword>
<evidence type="ECO:0000259" key="12">
    <source>
        <dbReference type="PROSITE" id="PS50071"/>
    </source>
</evidence>
<dbReference type="OrthoDB" id="6417226at2759"/>
<evidence type="ECO:0000256" key="3">
    <source>
        <dbReference type="ARBA" id="ARBA00022737"/>
    </source>
</evidence>
<keyword evidence="8 9" id="KW-0539">Nucleus</keyword>
<dbReference type="PROSITE" id="PS00027">
    <property type="entry name" value="HOMEOBOX_1"/>
    <property type="match status" value="1"/>
</dbReference>
<dbReference type="Proteomes" id="UP000282613">
    <property type="component" value="Unassembled WGS sequence"/>
</dbReference>
<feature type="domain" description="Homeobox" evidence="12">
    <location>
        <begin position="913"/>
        <end position="973"/>
    </location>
</feature>
<feature type="DNA-binding region" description="Homeobox" evidence="9">
    <location>
        <begin position="607"/>
        <end position="666"/>
    </location>
</feature>
<dbReference type="GO" id="GO:0008270">
    <property type="term" value="F:zinc ion binding"/>
    <property type="evidence" value="ECO:0007669"/>
    <property type="project" value="UniProtKB-KW"/>
</dbReference>
<evidence type="ECO:0000313" key="13">
    <source>
        <dbReference type="EMBL" id="VDK31496.1"/>
    </source>
</evidence>
<dbReference type="FunFam" id="3.30.160.60:FF:000081">
    <property type="entry name" value="Zinc finger homeobox protein 4"/>
    <property type="match status" value="1"/>
</dbReference>
<dbReference type="STRING" id="60517.A0A158R762"/>
<feature type="DNA-binding region" description="Homeobox" evidence="9">
    <location>
        <begin position="915"/>
        <end position="974"/>
    </location>
</feature>
<feature type="domain" description="Homeobox" evidence="12">
    <location>
        <begin position="703"/>
        <end position="763"/>
    </location>
</feature>
<evidence type="ECO:0000256" key="8">
    <source>
        <dbReference type="ARBA" id="ARBA00023242"/>
    </source>
</evidence>
<dbReference type="InterPro" id="IPR013087">
    <property type="entry name" value="Znf_C2H2_type"/>
</dbReference>
<dbReference type="GO" id="GO:0000978">
    <property type="term" value="F:RNA polymerase II cis-regulatory region sequence-specific DNA binding"/>
    <property type="evidence" value="ECO:0007669"/>
    <property type="project" value="TreeGrafter"/>
</dbReference>
<dbReference type="InterPro" id="IPR001356">
    <property type="entry name" value="HD"/>
</dbReference>
<feature type="domain" description="Homeobox" evidence="12">
    <location>
        <begin position="605"/>
        <end position="665"/>
    </location>
</feature>
<feature type="region of interest" description="Disordered" evidence="11">
    <location>
        <begin position="668"/>
        <end position="709"/>
    </location>
</feature>
<keyword evidence="6 9" id="KW-0238">DNA-binding</keyword>
<evidence type="ECO:0000256" key="1">
    <source>
        <dbReference type="ARBA" id="ARBA00004123"/>
    </source>
</evidence>
<feature type="compositionally biased region" description="Polar residues" evidence="11">
    <location>
        <begin position="700"/>
        <end position="709"/>
    </location>
</feature>
<feature type="compositionally biased region" description="Polar residues" evidence="11">
    <location>
        <begin position="673"/>
        <end position="686"/>
    </location>
</feature>
<reference evidence="15" key="1">
    <citation type="submission" date="2016-04" db="UniProtKB">
        <authorList>
            <consortium name="WormBaseParasite"/>
        </authorList>
    </citation>
    <scope>IDENTIFICATION</scope>
</reference>
<feature type="DNA-binding region" description="Homeobox" evidence="9">
    <location>
        <begin position="705"/>
        <end position="764"/>
    </location>
</feature>
<accession>A0A158R762</accession>
<dbReference type="Gene3D" id="3.30.160.60">
    <property type="entry name" value="Classic Zinc Finger"/>
    <property type="match status" value="1"/>
</dbReference>
<feature type="region of interest" description="Disordered" evidence="11">
    <location>
        <begin position="766"/>
        <end position="810"/>
    </location>
</feature>
<sequence length="1057" mass="119099">MNPSMAEPLAVNLTVNFSTETPHIVVPPSAPPEMEAGNSGCIYCLTKVVHPRLGRGESYACGYKPYRCEICNYSTVTKGNLAIHEQSDRHLNNVQVDTLSDRRHALEAHLKNSRISIFNQKDGTCQLNDFSPDLLEVANHTLFCQICGIFGTDSVEELISHAEQSRIPNNLDLANQQLTTHMSGVWHCNLCAYRSPLKANFQLHCKTEKHAQRLSLLLHMWEGKEGGLGAILPANNLLLSPSPKSSLYCQLRCLPCGFFTCSVHKMRVHCQTPVHGFLAGIFGAVVRRRSQLKLSLTTASEGGSAVNGARVIYACRRCEMTCTSLRRLMQHFQSTDFHDPFGRYLSEPEDVTVLWEINRESEMQNHNATMTETSQLFQVANVIGPDTCPKEAEGDSNARTSSPVLVPTRWENEMSQPLLTGATRQTLTDAENVHCKMNITADPLCSWLNSPNLQNSELLQELVRLVDEQKQQINAPRTCDGLFAWFGADNSFCSFIICWLKYQFPQMGGTISDEFVALVLELIAQQPSVSGRFSDLRELQQRQAFSTCQQCSPPRPFLLPSSMSLHFNIHHNEELPALILEAVKKMENTVIEVVRALQPQQFQVSPMKRGRTRLSVNQLEVLRSTFCSSNQLTEAAIADICEKTGLKEKVVKHWFQNTLFKERQRFKDDPSTLDISQPPSNQASATEHSDEMQLMERTTKPASSTKRFRTPISSIQQTVLLQYFQADQNPSRRQMDIISSKVNLPKRVVQVWFQNARSRERRTFIKHASHQSQSPKPNFFRPSFSTPPWQPREASTQATTPSELKCSVSGAKPTNAQLDLTSVERLQQIFNRILAQIPPLGIIQLPPSAPGQPAVTSTPQQLPSQPFENYEMDSPLDLSTVPYRSNDNQSSTVQNLSPHASSTVSVNETRSDTFCRRNRTSISSTQARFMQWFFQHHKTPTICECENIGRAIGLSRRVVQVWFQNQRAKEKKLARATAICSEASLNQPKVDSQFLLEGNECKLCDVKIKRMSEEDTAAVTEHIFSKAHIDRLFATICQGDSWSIEKQQHCLPESKHE</sequence>
<evidence type="ECO:0000256" key="2">
    <source>
        <dbReference type="ARBA" id="ARBA00022723"/>
    </source>
</evidence>
<dbReference type="Gene3D" id="1.10.10.60">
    <property type="entry name" value="Homeodomain-like"/>
    <property type="match status" value="3"/>
</dbReference>
<dbReference type="SUPFAM" id="SSF46689">
    <property type="entry name" value="Homeodomain-like"/>
    <property type="match status" value="3"/>
</dbReference>
<dbReference type="EMBL" id="UYRS01018292">
    <property type="protein sequence ID" value="VDK31496.1"/>
    <property type="molecule type" value="Genomic_DNA"/>
</dbReference>
<protein>
    <submittedName>
        <fullName evidence="15">C2H2-type domain-containing protein</fullName>
    </submittedName>
</protein>
<evidence type="ECO:0000256" key="10">
    <source>
        <dbReference type="RuleBase" id="RU000682"/>
    </source>
</evidence>
<evidence type="ECO:0000313" key="15">
    <source>
        <dbReference type="WBParaSite" id="TASK_0000324601-mRNA-1"/>
    </source>
</evidence>
<dbReference type="Pfam" id="PF24056">
    <property type="entry name" value="zf-C2H2_ZFHX3"/>
    <property type="match status" value="1"/>
</dbReference>
<evidence type="ECO:0000256" key="6">
    <source>
        <dbReference type="ARBA" id="ARBA00023125"/>
    </source>
</evidence>
<organism evidence="15">
    <name type="scientific">Taenia asiatica</name>
    <name type="common">Asian tapeworm</name>
    <dbReference type="NCBI Taxonomy" id="60517"/>
    <lineage>
        <taxon>Eukaryota</taxon>
        <taxon>Metazoa</taxon>
        <taxon>Spiralia</taxon>
        <taxon>Lophotrochozoa</taxon>
        <taxon>Platyhelminthes</taxon>
        <taxon>Cestoda</taxon>
        <taxon>Eucestoda</taxon>
        <taxon>Cyclophyllidea</taxon>
        <taxon>Taeniidae</taxon>
        <taxon>Taenia</taxon>
    </lineage>
</organism>
<keyword evidence="7 9" id="KW-0371">Homeobox</keyword>
<gene>
    <name evidence="13" type="ORF">TASK_LOCUS3247</name>
</gene>
<keyword evidence="4" id="KW-0863">Zinc-finger</keyword>
<name>A0A158R762_TAEAS</name>
<dbReference type="InterPro" id="IPR036236">
    <property type="entry name" value="Znf_C2H2_sf"/>
</dbReference>
<evidence type="ECO:0000256" key="7">
    <source>
        <dbReference type="ARBA" id="ARBA00023155"/>
    </source>
</evidence>
<evidence type="ECO:0000256" key="11">
    <source>
        <dbReference type="SAM" id="MobiDB-lite"/>
    </source>
</evidence>
<dbReference type="InterPro" id="IPR051968">
    <property type="entry name" value="ZnFinger_Homeobox_TR"/>
</dbReference>
<dbReference type="WBParaSite" id="TASK_0000324601-mRNA-1">
    <property type="protein sequence ID" value="TASK_0000324601-mRNA-1"/>
    <property type="gene ID" value="TASK_0000324601"/>
</dbReference>
<dbReference type="GO" id="GO:0005634">
    <property type="term" value="C:nucleus"/>
    <property type="evidence" value="ECO:0007669"/>
    <property type="project" value="UniProtKB-SubCell"/>
</dbReference>
<dbReference type="SUPFAM" id="SSF57667">
    <property type="entry name" value="beta-beta-alpha zinc fingers"/>
    <property type="match status" value="1"/>
</dbReference>
<dbReference type="Pfam" id="PF00046">
    <property type="entry name" value="Homeodomain"/>
    <property type="match status" value="3"/>
</dbReference>
<dbReference type="PROSITE" id="PS50071">
    <property type="entry name" value="HOMEOBOX_2"/>
    <property type="match status" value="3"/>
</dbReference>
<keyword evidence="14" id="KW-1185">Reference proteome</keyword>